<dbReference type="Proteomes" id="UP000295375">
    <property type="component" value="Unassembled WGS sequence"/>
</dbReference>
<name>A0A4R6URQ9_9GAMM</name>
<dbReference type="Pfam" id="PF00005">
    <property type="entry name" value="ABC_tran"/>
    <property type="match status" value="1"/>
</dbReference>
<protein>
    <submittedName>
        <fullName evidence="11">Putative ABC transport system ATP-binding protein</fullName>
    </submittedName>
</protein>
<reference evidence="11 12" key="1">
    <citation type="submission" date="2019-03" db="EMBL/GenBank/DDBJ databases">
        <title>Genomic Encyclopedia of Type Strains, Phase IV (KMG-IV): sequencing the most valuable type-strain genomes for metagenomic binning, comparative biology and taxonomic classification.</title>
        <authorList>
            <person name="Goeker M."/>
        </authorList>
    </citation>
    <scope>NUCLEOTIDE SEQUENCE [LARGE SCALE GENOMIC DNA]</scope>
    <source>
        <strain evidence="11 12">DSM 103792</strain>
    </source>
</reference>
<keyword evidence="5" id="KW-0547">Nucleotide-binding</keyword>
<dbReference type="RefSeq" id="WP_133590365.1">
    <property type="nucleotide sequence ID" value="NZ_CP037953.1"/>
</dbReference>
<dbReference type="Gene3D" id="3.40.50.300">
    <property type="entry name" value="P-loop containing nucleotide triphosphate hydrolases"/>
    <property type="match status" value="1"/>
</dbReference>
<evidence type="ECO:0000313" key="11">
    <source>
        <dbReference type="EMBL" id="TDQ48449.1"/>
    </source>
</evidence>
<dbReference type="InterPro" id="IPR017871">
    <property type="entry name" value="ABC_transporter-like_CS"/>
</dbReference>
<evidence type="ECO:0000259" key="10">
    <source>
        <dbReference type="PROSITE" id="PS50893"/>
    </source>
</evidence>
<evidence type="ECO:0000256" key="2">
    <source>
        <dbReference type="ARBA" id="ARBA00022448"/>
    </source>
</evidence>
<evidence type="ECO:0000256" key="9">
    <source>
        <dbReference type="SAM" id="MobiDB-lite"/>
    </source>
</evidence>
<organism evidence="11 12">
    <name type="scientific">Permianibacter aggregans</name>
    <dbReference type="NCBI Taxonomy" id="1510150"/>
    <lineage>
        <taxon>Bacteria</taxon>
        <taxon>Pseudomonadati</taxon>
        <taxon>Pseudomonadota</taxon>
        <taxon>Gammaproteobacteria</taxon>
        <taxon>Pseudomonadales</taxon>
        <taxon>Pseudomonadaceae</taxon>
        <taxon>Permianibacter</taxon>
    </lineage>
</organism>
<dbReference type="InterPro" id="IPR015854">
    <property type="entry name" value="ABC_transpr_LolD-like"/>
</dbReference>
<dbReference type="GO" id="GO:1902495">
    <property type="term" value="C:transmembrane transporter complex"/>
    <property type="evidence" value="ECO:0007669"/>
    <property type="project" value="UniProtKB-ARBA"/>
</dbReference>
<evidence type="ECO:0000256" key="6">
    <source>
        <dbReference type="ARBA" id="ARBA00022840"/>
    </source>
</evidence>
<evidence type="ECO:0000256" key="7">
    <source>
        <dbReference type="ARBA" id="ARBA00023136"/>
    </source>
</evidence>
<keyword evidence="2" id="KW-0813">Transport</keyword>
<dbReference type="InterPro" id="IPR027417">
    <property type="entry name" value="P-loop_NTPase"/>
</dbReference>
<dbReference type="FunFam" id="3.40.50.300:FF:000032">
    <property type="entry name" value="Export ABC transporter ATP-binding protein"/>
    <property type="match status" value="1"/>
</dbReference>
<comment type="similarity">
    <text evidence="8">Belongs to the ABC transporter superfamily. Macrolide exporter (TC 3.A.1.122) family.</text>
</comment>
<evidence type="ECO:0000313" key="12">
    <source>
        <dbReference type="Proteomes" id="UP000295375"/>
    </source>
</evidence>
<evidence type="ECO:0000256" key="3">
    <source>
        <dbReference type="ARBA" id="ARBA00022475"/>
    </source>
</evidence>
<dbReference type="CDD" id="cd03255">
    <property type="entry name" value="ABC_MJ0796_LolCDE_FtsE"/>
    <property type="match status" value="1"/>
</dbReference>
<dbReference type="InterPro" id="IPR017911">
    <property type="entry name" value="MacB-like_ATP-bd"/>
</dbReference>
<dbReference type="InterPro" id="IPR003439">
    <property type="entry name" value="ABC_transporter-like_ATP-bd"/>
</dbReference>
<evidence type="ECO:0000256" key="4">
    <source>
        <dbReference type="ARBA" id="ARBA00022692"/>
    </source>
</evidence>
<feature type="domain" description="ABC transporter" evidence="10">
    <location>
        <begin position="5"/>
        <end position="240"/>
    </location>
</feature>
<keyword evidence="3" id="KW-1003">Cell membrane</keyword>
<dbReference type="InterPro" id="IPR003593">
    <property type="entry name" value="AAA+_ATPase"/>
</dbReference>
<dbReference type="GO" id="GO:0016887">
    <property type="term" value="F:ATP hydrolysis activity"/>
    <property type="evidence" value="ECO:0007669"/>
    <property type="project" value="InterPro"/>
</dbReference>
<dbReference type="GO" id="GO:0022857">
    <property type="term" value="F:transmembrane transporter activity"/>
    <property type="evidence" value="ECO:0007669"/>
    <property type="project" value="UniProtKB-ARBA"/>
</dbReference>
<keyword evidence="12" id="KW-1185">Reference proteome</keyword>
<dbReference type="OrthoDB" id="9801477at2"/>
<dbReference type="PROSITE" id="PS00211">
    <property type="entry name" value="ABC_TRANSPORTER_1"/>
    <property type="match status" value="1"/>
</dbReference>
<dbReference type="GO" id="GO:0005524">
    <property type="term" value="F:ATP binding"/>
    <property type="evidence" value="ECO:0007669"/>
    <property type="project" value="UniProtKB-KW"/>
</dbReference>
<dbReference type="GO" id="GO:0005886">
    <property type="term" value="C:plasma membrane"/>
    <property type="evidence" value="ECO:0007669"/>
    <property type="project" value="UniProtKB-SubCell"/>
</dbReference>
<gene>
    <name evidence="11" type="ORF">EV696_107186</name>
</gene>
<dbReference type="SMART" id="SM00382">
    <property type="entry name" value="AAA"/>
    <property type="match status" value="1"/>
</dbReference>
<keyword evidence="7" id="KW-0472">Membrane</keyword>
<evidence type="ECO:0000256" key="8">
    <source>
        <dbReference type="ARBA" id="ARBA00038388"/>
    </source>
</evidence>
<sequence length="240" mass="26202">MAVAIKLKDVSKSYQRGDQILPVLTHIDIEVEQGDFLALMGPSGSGKSTLLNLIAGIDRPSGGHVLVQGVDISTLGEGDLARWRAANVGFIFQFYNLMPVLTALENVELPLMLTNLSRSQRRAHAEAALKMVNLSDRVEHYPNELSGGQQQRVAIARALVSDPTIIVADEPTGDLDRQSAEDVLELLQQLNEQLGKTIIMVTHDQRAADAARAIMHLDKGELSKLDRQKPVPKKENAESA</sequence>
<evidence type="ECO:0000256" key="5">
    <source>
        <dbReference type="ARBA" id="ARBA00022741"/>
    </source>
</evidence>
<dbReference type="EMBL" id="SNYM01000007">
    <property type="protein sequence ID" value="TDQ48449.1"/>
    <property type="molecule type" value="Genomic_DNA"/>
</dbReference>
<dbReference type="AlphaFoldDB" id="A0A4R6URQ9"/>
<accession>A0A4R6URQ9</accession>
<comment type="caution">
    <text evidence="11">The sequence shown here is derived from an EMBL/GenBank/DDBJ whole genome shotgun (WGS) entry which is preliminary data.</text>
</comment>
<keyword evidence="6 11" id="KW-0067">ATP-binding</keyword>
<comment type="subcellular location">
    <subcellularLocation>
        <location evidence="1">Cell inner membrane</location>
        <topology evidence="1">Multi-pass membrane protein</topology>
    </subcellularLocation>
</comment>
<dbReference type="PANTHER" id="PTHR24220">
    <property type="entry name" value="IMPORT ATP-BINDING PROTEIN"/>
    <property type="match status" value="1"/>
</dbReference>
<keyword evidence="4" id="KW-0812">Transmembrane</keyword>
<feature type="region of interest" description="Disordered" evidence="9">
    <location>
        <begin position="221"/>
        <end position="240"/>
    </location>
</feature>
<dbReference type="PANTHER" id="PTHR24220:SF452">
    <property type="entry name" value="ABC TRANSPORTER ATP-BINDING PROTEIN"/>
    <property type="match status" value="1"/>
</dbReference>
<dbReference type="SUPFAM" id="SSF52540">
    <property type="entry name" value="P-loop containing nucleoside triphosphate hydrolases"/>
    <property type="match status" value="1"/>
</dbReference>
<dbReference type="PROSITE" id="PS50893">
    <property type="entry name" value="ABC_TRANSPORTER_2"/>
    <property type="match status" value="1"/>
</dbReference>
<proteinExistence type="inferred from homology"/>
<evidence type="ECO:0000256" key="1">
    <source>
        <dbReference type="ARBA" id="ARBA00004429"/>
    </source>
</evidence>